<proteinExistence type="predicted"/>
<evidence type="ECO:0000313" key="4">
    <source>
        <dbReference type="Proteomes" id="UP000507222"/>
    </source>
</evidence>
<sequence>MPGYNLVLTLSQSQSKRHLPKQYPCRTTRVDQKGTRLKKCTRTKASTPHGPRLLPTYRMTIFMLNSVASLLSPAWEIHDIKTTTQRAQPSSNSLRDPNHPTRAASSFSPKLLLPIGRLKSAPSRNHEVIMQTQLLATNTELSCRGDFRKISTLPCRSARGKQKHVGTYETKKTSTFQWILPKGADVGS</sequence>
<dbReference type="EMBL" id="CAEKDK010000006">
    <property type="protein sequence ID" value="CAB4283607.1"/>
    <property type="molecule type" value="Genomic_DNA"/>
</dbReference>
<evidence type="ECO:0000313" key="5">
    <source>
        <dbReference type="Proteomes" id="UP000507245"/>
    </source>
</evidence>
<gene>
    <name evidence="2" type="ORF">CURHAP_LOCUS38437</name>
    <name evidence="3" type="ORF">ORAREDHAP_LOCUS37782</name>
</gene>
<feature type="compositionally biased region" description="Polar residues" evidence="1">
    <location>
        <begin position="82"/>
        <end position="95"/>
    </location>
</feature>
<feature type="region of interest" description="Disordered" evidence="1">
    <location>
        <begin position="82"/>
        <end position="106"/>
    </location>
</feature>
<organism evidence="2 4">
    <name type="scientific">Prunus armeniaca</name>
    <name type="common">Apricot</name>
    <name type="synonym">Armeniaca vulgaris</name>
    <dbReference type="NCBI Taxonomy" id="36596"/>
    <lineage>
        <taxon>Eukaryota</taxon>
        <taxon>Viridiplantae</taxon>
        <taxon>Streptophyta</taxon>
        <taxon>Embryophyta</taxon>
        <taxon>Tracheophyta</taxon>
        <taxon>Spermatophyta</taxon>
        <taxon>Magnoliopsida</taxon>
        <taxon>eudicotyledons</taxon>
        <taxon>Gunneridae</taxon>
        <taxon>Pentapetalae</taxon>
        <taxon>rosids</taxon>
        <taxon>fabids</taxon>
        <taxon>Rosales</taxon>
        <taxon>Rosaceae</taxon>
        <taxon>Amygdaloideae</taxon>
        <taxon>Amygdaleae</taxon>
        <taxon>Prunus</taxon>
    </lineage>
</organism>
<name>A0A6J5V725_PRUAR</name>
<evidence type="ECO:0000313" key="2">
    <source>
        <dbReference type="EMBL" id="CAB4283607.1"/>
    </source>
</evidence>
<keyword evidence="5" id="KW-1185">Reference proteome</keyword>
<dbReference type="Proteomes" id="UP000507222">
    <property type="component" value="Unassembled WGS sequence"/>
</dbReference>
<reference evidence="2 4" key="2">
    <citation type="submission" date="2020-05" db="EMBL/GenBank/DDBJ databases">
        <authorList>
            <person name="Campoy J."/>
            <person name="Schneeberger K."/>
            <person name="Spophaly S."/>
        </authorList>
    </citation>
    <scope>NUCLEOTIDE SEQUENCE [LARGE SCALE GENOMIC DNA]</scope>
    <source>
        <strain evidence="2">PruArmRojPasFocal</strain>
    </source>
</reference>
<dbReference type="Proteomes" id="UP000507245">
    <property type="component" value="Unassembled WGS sequence"/>
</dbReference>
<protein>
    <submittedName>
        <fullName evidence="2">Uncharacterized protein</fullName>
    </submittedName>
</protein>
<evidence type="ECO:0000313" key="3">
    <source>
        <dbReference type="EMBL" id="CAB4313964.1"/>
    </source>
</evidence>
<dbReference type="EMBL" id="CAEKKB010000006">
    <property type="protein sequence ID" value="CAB4313964.1"/>
    <property type="molecule type" value="Genomic_DNA"/>
</dbReference>
<evidence type="ECO:0000256" key="1">
    <source>
        <dbReference type="SAM" id="MobiDB-lite"/>
    </source>
</evidence>
<dbReference type="AlphaFoldDB" id="A0A6J5V725"/>
<reference evidence="5" key="1">
    <citation type="journal article" date="2020" name="Genome Biol.">
        <title>Gamete binning: chromosome-level and haplotype-resolved genome assembly enabled by high-throughput single-cell sequencing of gamete genomes.</title>
        <authorList>
            <person name="Campoy J.A."/>
            <person name="Sun H."/>
            <person name="Goel M."/>
            <person name="Jiao W.-B."/>
            <person name="Folz-Donahue K."/>
            <person name="Wang N."/>
            <person name="Rubio M."/>
            <person name="Liu C."/>
            <person name="Kukat C."/>
            <person name="Ruiz D."/>
            <person name="Huettel B."/>
            <person name="Schneeberger K."/>
        </authorList>
    </citation>
    <scope>NUCLEOTIDE SEQUENCE [LARGE SCALE GENOMIC DNA]</scope>
    <source>
        <strain evidence="5">cv. Rojo Pasion</strain>
    </source>
</reference>
<accession>A0A6J5V725</accession>